<feature type="region of interest" description="Disordered" evidence="2">
    <location>
        <begin position="133"/>
        <end position="178"/>
    </location>
</feature>
<dbReference type="AlphaFoldDB" id="G4ZRP3"/>
<sequence>MTKAPGKSRLRGAKLRSRQRMKAMTVGFGVAMAFTLALLSIVSTSPDPTATNGVDHVTRHLREFLTDQSTHGPADAAMEAQARRDQKPSPPDATAREAQARRDQKPNPPLAAVMEAQARRDQKPSIMTMESELRVAGTESITPAPAKAVTDSHARTTTTKSAMEALPPRHEERHDWEPSPDAIAHAEAKAEKAEEIALAALEAAMKAEKRAEAAEEAAEIAIIAQVGYMIEDARRGEQIAMFGETEDSDNSEDSKGSKDNVETVMGRRSW</sequence>
<evidence type="ECO:0000256" key="1">
    <source>
        <dbReference type="SAM" id="Coils"/>
    </source>
</evidence>
<gene>
    <name evidence="3" type="ORF">PHYSODRAFT_335573</name>
</gene>
<name>G4ZRP3_PHYSP</name>
<dbReference type="GeneID" id="20647042"/>
<organism evidence="3 4">
    <name type="scientific">Phytophthora sojae (strain P6497)</name>
    <name type="common">Soybean stem and root rot agent</name>
    <name type="synonym">Phytophthora megasperma f. sp. glycines</name>
    <dbReference type="NCBI Taxonomy" id="1094619"/>
    <lineage>
        <taxon>Eukaryota</taxon>
        <taxon>Sar</taxon>
        <taxon>Stramenopiles</taxon>
        <taxon>Oomycota</taxon>
        <taxon>Peronosporomycetes</taxon>
        <taxon>Peronosporales</taxon>
        <taxon>Peronosporaceae</taxon>
        <taxon>Phytophthora</taxon>
    </lineage>
</organism>
<feature type="compositionally biased region" description="Basic and acidic residues" evidence="2">
    <location>
        <begin position="252"/>
        <end position="261"/>
    </location>
</feature>
<evidence type="ECO:0000313" key="4">
    <source>
        <dbReference type="Proteomes" id="UP000002640"/>
    </source>
</evidence>
<evidence type="ECO:0000256" key="2">
    <source>
        <dbReference type="SAM" id="MobiDB-lite"/>
    </source>
</evidence>
<dbReference type="KEGG" id="psoj:PHYSODRAFT_335573"/>
<feature type="region of interest" description="Disordered" evidence="2">
    <location>
        <begin position="240"/>
        <end position="270"/>
    </location>
</feature>
<reference evidence="3 4" key="1">
    <citation type="journal article" date="2006" name="Science">
        <title>Phytophthora genome sequences uncover evolutionary origins and mechanisms of pathogenesis.</title>
        <authorList>
            <person name="Tyler B.M."/>
            <person name="Tripathy S."/>
            <person name="Zhang X."/>
            <person name="Dehal P."/>
            <person name="Jiang R.H."/>
            <person name="Aerts A."/>
            <person name="Arredondo F.D."/>
            <person name="Baxter L."/>
            <person name="Bensasson D."/>
            <person name="Beynon J.L."/>
            <person name="Chapman J."/>
            <person name="Damasceno C.M."/>
            <person name="Dorrance A.E."/>
            <person name="Dou D."/>
            <person name="Dickerman A.W."/>
            <person name="Dubchak I.L."/>
            <person name="Garbelotto M."/>
            <person name="Gijzen M."/>
            <person name="Gordon S.G."/>
            <person name="Govers F."/>
            <person name="Grunwald N.J."/>
            <person name="Huang W."/>
            <person name="Ivors K.L."/>
            <person name="Jones R.W."/>
            <person name="Kamoun S."/>
            <person name="Krampis K."/>
            <person name="Lamour K.H."/>
            <person name="Lee M.K."/>
            <person name="McDonald W.H."/>
            <person name="Medina M."/>
            <person name="Meijer H.J."/>
            <person name="Nordberg E.K."/>
            <person name="Maclean D.J."/>
            <person name="Ospina-Giraldo M.D."/>
            <person name="Morris P.F."/>
            <person name="Phuntumart V."/>
            <person name="Putnam N.H."/>
            <person name="Rash S."/>
            <person name="Rose J.K."/>
            <person name="Sakihama Y."/>
            <person name="Salamov A.A."/>
            <person name="Savidor A."/>
            <person name="Scheuring C.F."/>
            <person name="Smith B.M."/>
            <person name="Sobral B.W."/>
            <person name="Terry A."/>
            <person name="Torto-Alalibo T.A."/>
            <person name="Win J."/>
            <person name="Xu Z."/>
            <person name="Zhang H."/>
            <person name="Grigoriev I.V."/>
            <person name="Rokhsar D.S."/>
            <person name="Boore J.L."/>
        </authorList>
    </citation>
    <scope>NUCLEOTIDE SEQUENCE [LARGE SCALE GENOMIC DNA]</scope>
    <source>
        <strain evidence="3 4">P6497</strain>
    </source>
</reference>
<dbReference type="Proteomes" id="UP000002640">
    <property type="component" value="Unassembled WGS sequence"/>
</dbReference>
<keyword evidence="1" id="KW-0175">Coiled coil</keyword>
<feature type="compositionally biased region" description="Basic and acidic residues" evidence="2">
    <location>
        <begin position="94"/>
        <end position="105"/>
    </location>
</feature>
<protein>
    <submittedName>
        <fullName evidence="3">Uncharacterized protein</fullName>
    </submittedName>
</protein>
<dbReference type="EMBL" id="JH159156">
    <property type="protein sequence ID" value="EGZ13852.1"/>
    <property type="molecule type" value="Genomic_DNA"/>
</dbReference>
<feature type="region of interest" description="Disordered" evidence="2">
    <location>
        <begin position="66"/>
        <end position="110"/>
    </location>
</feature>
<feature type="coiled-coil region" evidence="1">
    <location>
        <begin position="183"/>
        <end position="224"/>
    </location>
</feature>
<dbReference type="RefSeq" id="XP_009531281.1">
    <property type="nucleotide sequence ID" value="XM_009532986.1"/>
</dbReference>
<proteinExistence type="predicted"/>
<dbReference type="InParanoid" id="G4ZRP3"/>
<accession>G4ZRP3</accession>
<keyword evidence="4" id="KW-1185">Reference proteome</keyword>
<evidence type="ECO:0000313" key="3">
    <source>
        <dbReference type="EMBL" id="EGZ13852.1"/>
    </source>
</evidence>
<feature type="compositionally biased region" description="Basic and acidic residues" evidence="2">
    <location>
        <begin position="167"/>
        <end position="177"/>
    </location>
</feature>